<evidence type="ECO:0000313" key="4">
    <source>
        <dbReference type="EMBL" id="KAG7664835.1"/>
    </source>
</evidence>
<reference evidence="4 5" key="1">
    <citation type="journal article" date="2021" name="DNA Res.">
        <title>Genome analysis of Candida subhashii reveals its hybrid nature and dual mitochondrial genome conformations.</title>
        <authorList>
            <person name="Mixao V."/>
            <person name="Hegedusova E."/>
            <person name="Saus E."/>
            <person name="Pryszcz L.P."/>
            <person name="Cillingova A."/>
            <person name="Nosek J."/>
            <person name="Gabaldon T."/>
        </authorList>
    </citation>
    <scope>NUCLEOTIDE SEQUENCE [LARGE SCALE GENOMIC DNA]</scope>
    <source>
        <strain evidence="4 5">CBS 10753</strain>
    </source>
</reference>
<dbReference type="GO" id="GO:0005524">
    <property type="term" value="F:ATP binding"/>
    <property type="evidence" value="ECO:0007669"/>
    <property type="project" value="InterPro"/>
</dbReference>
<sequence>MANFPKLPPGTELQVGSHKVQIIKYLSEGGFAHIYKVSIDPIEDDSNIACLKRVIVPDKNGLNTLRKEVDVMKTLRHGRNIVKYFDSHAERLPNGTYQVLVLMELCPNKSLLDYMNAHIKTKLAEHEILSVMLDIAQGIYEMHKLKLIHRDIKIENVLIDAKHRFKVCDFGSTTVPIMPPQDQQQFAFLSHDILYHTTPQYRAPEMIDLYRGLPIDEKSDVWALGCFLYKLCYFTTPFEANGDIAILHASFQFPPKPKFSGDLKNLIIIMLQENPIFRPNIVQVLMLISKMAGFEFEELGLSDFYKLGPYNFQALHEYQVHKQNEIMRQKQLYFQQQLISSSQAPSTASLPMPASVPIPGRQNLPATAGAAACLTGPVNKTPQNYVPAVHASLSENNLESQRPPHEDVEELKPQPKPNLLGVPAIEIMGQQNSNESALDSSDNEELLDDMVDFENLENAEARFPSLDDIDNEIKTTLNKAASAKTASDVRIDHQTIESSKKRQSSMQNEPASQVSRKASLEVPVSKGNTRKSSDDIPRVASEQSLSAEKSNSQNSTEYHSIQAWEKQPQRVSIDTDTERIADDIFGVSKTETQDKIPVEEMNTDLPVKNMNHDETTSVSIPIPMAHDSNLLDLSDDLDAKLSISNEKPTVVFQEQPDQKRNSNPFPYPAVTPNIGKIKAPLPELSISQQSSTNPWGEYRMTPSESSSQAQVQTPITAPQAIAGISNNANIDPGTLRSPQDQFHMSSSLEAPRPQVFVEQPNLIDLEIGLSSSTSTVSLLNSNPPPKIENNFTMGQGDSKVSLIDLEVTEEPIIKSASDTPKPNFKKRTGGTTSSVVPDPNNLKFEEEIIDFASDDENPDNAPTMNRMSIRKSLKKSRRSGEHKRPESLVSETRKRISFFGGD</sequence>
<dbReference type="PROSITE" id="PS50011">
    <property type="entry name" value="PROTEIN_KINASE_DOM"/>
    <property type="match status" value="1"/>
</dbReference>
<dbReference type="SMART" id="SM00220">
    <property type="entry name" value="S_TKc"/>
    <property type="match status" value="1"/>
</dbReference>
<feature type="region of interest" description="Disordered" evidence="2">
    <location>
        <begin position="815"/>
        <end position="839"/>
    </location>
</feature>
<feature type="compositionally biased region" description="Polar residues" evidence="2">
    <location>
        <begin position="504"/>
        <end position="516"/>
    </location>
</feature>
<dbReference type="EMBL" id="JAGSYN010000063">
    <property type="protein sequence ID" value="KAG7664835.1"/>
    <property type="molecule type" value="Genomic_DNA"/>
</dbReference>
<evidence type="ECO:0000313" key="5">
    <source>
        <dbReference type="Proteomes" id="UP000694255"/>
    </source>
</evidence>
<dbReference type="Proteomes" id="UP000694255">
    <property type="component" value="Unassembled WGS sequence"/>
</dbReference>
<dbReference type="PROSITE" id="PS00108">
    <property type="entry name" value="PROTEIN_KINASE_ST"/>
    <property type="match status" value="1"/>
</dbReference>
<evidence type="ECO:0000256" key="1">
    <source>
        <dbReference type="ARBA" id="ARBA00022741"/>
    </source>
</evidence>
<feature type="domain" description="Protein kinase" evidence="3">
    <location>
        <begin position="20"/>
        <end position="294"/>
    </location>
</feature>
<feature type="compositionally biased region" description="Polar residues" evidence="2">
    <location>
        <begin position="541"/>
        <end position="559"/>
    </location>
</feature>
<evidence type="ECO:0000259" key="3">
    <source>
        <dbReference type="PROSITE" id="PS50011"/>
    </source>
</evidence>
<feature type="compositionally biased region" description="Basic and acidic residues" evidence="2">
    <location>
        <begin position="878"/>
        <end position="894"/>
    </location>
</feature>
<keyword evidence="5" id="KW-1185">Reference proteome</keyword>
<dbReference type="InterPro" id="IPR008271">
    <property type="entry name" value="Ser/Thr_kinase_AS"/>
</dbReference>
<feature type="region of interest" description="Disordered" evidence="2">
    <location>
        <begin position="396"/>
        <end position="416"/>
    </location>
</feature>
<proteinExistence type="predicted"/>
<feature type="compositionally biased region" description="Basic and acidic residues" evidence="2">
    <location>
        <begin position="487"/>
        <end position="500"/>
    </location>
</feature>
<dbReference type="PANTHER" id="PTHR22967">
    <property type="entry name" value="SERINE/THREONINE PROTEIN KINASE"/>
    <property type="match status" value="1"/>
</dbReference>
<dbReference type="OrthoDB" id="2018507at2759"/>
<feature type="compositionally biased region" description="Basic residues" evidence="2">
    <location>
        <begin position="868"/>
        <end position="877"/>
    </location>
</feature>
<name>A0A8J5UZC1_9ASCO</name>
<accession>A0A8J5UZC1</accession>
<feature type="region of interest" description="Disordered" evidence="2">
    <location>
        <begin position="480"/>
        <end position="572"/>
    </location>
</feature>
<protein>
    <submittedName>
        <fullName evidence="4">AKL1</fullName>
    </submittedName>
</protein>
<dbReference type="AlphaFoldDB" id="A0A8J5UZC1"/>
<keyword evidence="1" id="KW-0547">Nucleotide-binding</keyword>
<dbReference type="PANTHER" id="PTHR22967:SF65">
    <property type="entry name" value="SERINE_THREONINE-PROTEIN KINASE AKL1"/>
    <property type="match status" value="1"/>
</dbReference>
<dbReference type="GO" id="GO:0005737">
    <property type="term" value="C:cytoplasm"/>
    <property type="evidence" value="ECO:0007669"/>
    <property type="project" value="TreeGrafter"/>
</dbReference>
<dbReference type="GO" id="GO:0000147">
    <property type="term" value="P:actin cortical patch assembly"/>
    <property type="evidence" value="ECO:0007669"/>
    <property type="project" value="TreeGrafter"/>
</dbReference>
<dbReference type="GO" id="GO:0007015">
    <property type="term" value="P:actin filament organization"/>
    <property type="evidence" value="ECO:0007669"/>
    <property type="project" value="TreeGrafter"/>
</dbReference>
<dbReference type="RefSeq" id="XP_049265067.1">
    <property type="nucleotide sequence ID" value="XM_049405327.1"/>
</dbReference>
<comment type="caution">
    <text evidence="4">The sequence shown here is derived from an EMBL/GenBank/DDBJ whole genome shotgun (WGS) entry which is preliminary data.</text>
</comment>
<dbReference type="GO" id="GO:0004674">
    <property type="term" value="F:protein serine/threonine kinase activity"/>
    <property type="evidence" value="ECO:0007669"/>
    <property type="project" value="TreeGrafter"/>
</dbReference>
<feature type="region of interest" description="Disordered" evidence="2">
    <location>
        <begin position="851"/>
        <end position="902"/>
    </location>
</feature>
<gene>
    <name evidence="4" type="ORF">J8A68_001652</name>
</gene>
<dbReference type="Pfam" id="PF00069">
    <property type="entry name" value="Pkinase"/>
    <property type="match status" value="1"/>
</dbReference>
<evidence type="ECO:0000256" key="2">
    <source>
        <dbReference type="SAM" id="MobiDB-lite"/>
    </source>
</evidence>
<feature type="compositionally biased region" description="Basic and acidic residues" evidence="2">
    <location>
        <begin position="402"/>
        <end position="413"/>
    </location>
</feature>
<dbReference type="InterPro" id="IPR000719">
    <property type="entry name" value="Prot_kinase_dom"/>
</dbReference>
<organism evidence="4 5">
    <name type="scientific">[Candida] subhashii</name>
    <dbReference type="NCBI Taxonomy" id="561895"/>
    <lineage>
        <taxon>Eukaryota</taxon>
        <taxon>Fungi</taxon>
        <taxon>Dikarya</taxon>
        <taxon>Ascomycota</taxon>
        <taxon>Saccharomycotina</taxon>
        <taxon>Pichiomycetes</taxon>
        <taxon>Debaryomycetaceae</taxon>
        <taxon>Spathaspora</taxon>
    </lineage>
</organism>
<dbReference type="GeneID" id="73468453"/>